<dbReference type="RefSeq" id="WP_091120945.1">
    <property type="nucleotide sequence ID" value="NZ_FOLB01000003.1"/>
</dbReference>
<evidence type="ECO:0000259" key="1">
    <source>
        <dbReference type="Pfam" id="PF24315"/>
    </source>
</evidence>
<evidence type="ECO:0000313" key="3">
    <source>
        <dbReference type="Proteomes" id="UP000198832"/>
    </source>
</evidence>
<gene>
    <name evidence="2" type="ORF">SAMN04487968_10347</name>
</gene>
<dbReference type="Proteomes" id="UP000198832">
    <property type="component" value="Unassembled WGS sequence"/>
</dbReference>
<sequence length="67" mass="7477">MSDQSSWSGVVVKKSRGLLDGSNLYRRLTIRHDDGTESKVRVGRALWNQIDVGDRVLKEAGGDPHRT</sequence>
<proteinExistence type="predicted"/>
<name>A0A1I1FMS6_9ACTN</name>
<dbReference type="InterPro" id="IPR055912">
    <property type="entry name" value="DUF7489"/>
</dbReference>
<feature type="domain" description="DUF7489" evidence="1">
    <location>
        <begin position="3"/>
        <end position="66"/>
    </location>
</feature>
<dbReference type="EMBL" id="FOLB01000003">
    <property type="protein sequence ID" value="SFC00292.1"/>
    <property type="molecule type" value="Genomic_DNA"/>
</dbReference>
<keyword evidence="3" id="KW-1185">Reference proteome</keyword>
<evidence type="ECO:0000313" key="2">
    <source>
        <dbReference type="EMBL" id="SFC00292.1"/>
    </source>
</evidence>
<dbReference type="AlphaFoldDB" id="A0A1I1FMS6"/>
<accession>A0A1I1FMS6</accession>
<dbReference type="Pfam" id="PF24315">
    <property type="entry name" value="DUF7489"/>
    <property type="match status" value="1"/>
</dbReference>
<dbReference type="OrthoDB" id="3481166at2"/>
<organism evidence="2 3">
    <name type="scientific">Nocardioides terrae</name>
    <dbReference type="NCBI Taxonomy" id="574651"/>
    <lineage>
        <taxon>Bacteria</taxon>
        <taxon>Bacillati</taxon>
        <taxon>Actinomycetota</taxon>
        <taxon>Actinomycetes</taxon>
        <taxon>Propionibacteriales</taxon>
        <taxon>Nocardioidaceae</taxon>
        <taxon>Nocardioides</taxon>
    </lineage>
</organism>
<reference evidence="2 3" key="1">
    <citation type="submission" date="2016-10" db="EMBL/GenBank/DDBJ databases">
        <authorList>
            <person name="de Groot N.N."/>
        </authorList>
    </citation>
    <scope>NUCLEOTIDE SEQUENCE [LARGE SCALE GENOMIC DNA]</scope>
    <source>
        <strain evidence="2 3">CGMCC 1.7056</strain>
    </source>
</reference>
<protein>
    <recommendedName>
        <fullName evidence="1">DUF7489 domain-containing protein</fullName>
    </recommendedName>
</protein>